<evidence type="ECO:0000313" key="2">
    <source>
        <dbReference type="EMBL" id="KAA3475734.1"/>
    </source>
</evidence>
<dbReference type="GO" id="GO:0003964">
    <property type="term" value="F:RNA-directed DNA polymerase activity"/>
    <property type="evidence" value="ECO:0007669"/>
    <property type="project" value="UniProtKB-KW"/>
</dbReference>
<dbReference type="PANTHER" id="PTHR33116:SF78">
    <property type="entry name" value="OS12G0587133 PROTEIN"/>
    <property type="match status" value="1"/>
</dbReference>
<evidence type="ECO:0000313" key="3">
    <source>
        <dbReference type="Proteomes" id="UP000325315"/>
    </source>
</evidence>
<dbReference type="Proteomes" id="UP000325315">
    <property type="component" value="Unassembled WGS sequence"/>
</dbReference>
<dbReference type="AlphaFoldDB" id="A0A5B6W3C3"/>
<sequence>MLKCNVDASRLDRENIVELVAIIRDSHGLEIKCFSGFEKAFLYSPCSVEVFAIREVLSWLKSLRLDDVIIESDCQVLVIIEGGLGLRDLESWKKASILQHIWLILTQAGSLWIAWVEAYVLEGESLMQIPMKSNRSCHWRKLLKFHGVGCFGSHFVISWLAIQDRHPIKARFIQRRMNIDGRCKLCFEEQETRDHLFFGCRFSKVIWEGIL</sequence>
<name>A0A5B6W3C3_9ROSI</name>
<dbReference type="InterPro" id="IPR026960">
    <property type="entry name" value="RVT-Znf"/>
</dbReference>
<organism evidence="2 3">
    <name type="scientific">Gossypium australe</name>
    <dbReference type="NCBI Taxonomy" id="47621"/>
    <lineage>
        <taxon>Eukaryota</taxon>
        <taxon>Viridiplantae</taxon>
        <taxon>Streptophyta</taxon>
        <taxon>Embryophyta</taxon>
        <taxon>Tracheophyta</taxon>
        <taxon>Spermatophyta</taxon>
        <taxon>Magnoliopsida</taxon>
        <taxon>eudicotyledons</taxon>
        <taxon>Gunneridae</taxon>
        <taxon>Pentapetalae</taxon>
        <taxon>rosids</taxon>
        <taxon>malvids</taxon>
        <taxon>Malvales</taxon>
        <taxon>Malvaceae</taxon>
        <taxon>Malvoideae</taxon>
        <taxon>Gossypium</taxon>
    </lineage>
</organism>
<protein>
    <submittedName>
        <fullName evidence="2">Reverse transcriptase</fullName>
    </submittedName>
</protein>
<reference evidence="3" key="1">
    <citation type="journal article" date="2019" name="Plant Biotechnol. J.">
        <title>Genome sequencing of the Australian wild diploid species Gossypium australe highlights disease resistance and delayed gland morphogenesis.</title>
        <authorList>
            <person name="Cai Y."/>
            <person name="Cai X."/>
            <person name="Wang Q."/>
            <person name="Wang P."/>
            <person name="Zhang Y."/>
            <person name="Cai C."/>
            <person name="Xu Y."/>
            <person name="Wang K."/>
            <person name="Zhou Z."/>
            <person name="Wang C."/>
            <person name="Geng S."/>
            <person name="Li B."/>
            <person name="Dong Q."/>
            <person name="Hou Y."/>
            <person name="Wang H."/>
            <person name="Ai P."/>
            <person name="Liu Z."/>
            <person name="Yi F."/>
            <person name="Sun M."/>
            <person name="An G."/>
            <person name="Cheng J."/>
            <person name="Zhang Y."/>
            <person name="Shi Q."/>
            <person name="Xie Y."/>
            <person name="Shi X."/>
            <person name="Chang Y."/>
            <person name="Huang F."/>
            <person name="Chen Y."/>
            <person name="Hong S."/>
            <person name="Mi L."/>
            <person name="Sun Q."/>
            <person name="Zhang L."/>
            <person name="Zhou B."/>
            <person name="Peng R."/>
            <person name="Zhang X."/>
            <person name="Liu F."/>
        </authorList>
    </citation>
    <scope>NUCLEOTIDE SEQUENCE [LARGE SCALE GENOMIC DNA]</scope>
    <source>
        <strain evidence="3">cv. PA1801</strain>
    </source>
</reference>
<keyword evidence="2" id="KW-0548">Nucleotidyltransferase</keyword>
<dbReference type="InterPro" id="IPR036397">
    <property type="entry name" value="RNaseH_sf"/>
</dbReference>
<accession>A0A5B6W3C3</accession>
<dbReference type="PANTHER" id="PTHR33116">
    <property type="entry name" value="REVERSE TRANSCRIPTASE ZINC-BINDING DOMAIN-CONTAINING PROTEIN-RELATED-RELATED"/>
    <property type="match status" value="1"/>
</dbReference>
<dbReference type="Pfam" id="PF13966">
    <property type="entry name" value="zf-RVT"/>
    <property type="match status" value="1"/>
</dbReference>
<keyword evidence="2" id="KW-0808">Transferase</keyword>
<dbReference type="GO" id="GO:0003676">
    <property type="term" value="F:nucleic acid binding"/>
    <property type="evidence" value="ECO:0007669"/>
    <property type="project" value="InterPro"/>
</dbReference>
<dbReference type="OrthoDB" id="983392at2759"/>
<proteinExistence type="predicted"/>
<feature type="domain" description="Reverse transcriptase zinc-binding" evidence="1">
    <location>
        <begin position="154"/>
        <end position="207"/>
    </location>
</feature>
<comment type="caution">
    <text evidence="2">The sequence shown here is derived from an EMBL/GenBank/DDBJ whole genome shotgun (WGS) entry which is preliminary data.</text>
</comment>
<dbReference type="Gene3D" id="3.30.420.10">
    <property type="entry name" value="Ribonuclease H-like superfamily/Ribonuclease H"/>
    <property type="match status" value="1"/>
</dbReference>
<gene>
    <name evidence="2" type="ORF">EPI10_025877</name>
</gene>
<dbReference type="EMBL" id="SMMG02000005">
    <property type="protein sequence ID" value="KAA3475734.1"/>
    <property type="molecule type" value="Genomic_DNA"/>
</dbReference>
<keyword evidence="2" id="KW-0695">RNA-directed DNA polymerase</keyword>
<evidence type="ECO:0000259" key="1">
    <source>
        <dbReference type="Pfam" id="PF13966"/>
    </source>
</evidence>
<keyword evidence="3" id="KW-1185">Reference proteome</keyword>